<dbReference type="Pfam" id="PF13091">
    <property type="entry name" value="PLDc_2"/>
    <property type="match status" value="1"/>
</dbReference>
<dbReference type="Gene3D" id="3.30.870.10">
    <property type="entry name" value="Endonuclease Chain A"/>
    <property type="match status" value="2"/>
</dbReference>
<dbReference type="AlphaFoldDB" id="A0AAW8D730"/>
<dbReference type="InterPro" id="IPR025202">
    <property type="entry name" value="PLD-like_dom"/>
</dbReference>
<comment type="catalytic activity">
    <reaction evidence="1">
        <text>a 1,2-diacyl-sn-glycero-3-phosphocholine + H2O = a 1,2-diacyl-sn-glycero-3-phosphate + choline + H(+)</text>
        <dbReference type="Rhea" id="RHEA:14445"/>
        <dbReference type="ChEBI" id="CHEBI:15354"/>
        <dbReference type="ChEBI" id="CHEBI:15377"/>
        <dbReference type="ChEBI" id="CHEBI:15378"/>
        <dbReference type="ChEBI" id="CHEBI:57643"/>
        <dbReference type="ChEBI" id="CHEBI:58608"/>
        <dbReference type="EC" id="3.1.4.4"/>
    </reaction>
</comment>
<dbReference type="PANTHER" id="PTHR18896:SF76">
    <property type="entry name" value="PHOSPHOLIPASE"/>
    <property type="match status" value="1"/>
</dbReference>
<dbReference type="InterPro" id="IPR001736">
    <property type="entry name" value="PLipase_D/transphosphatidylase"/>
</dbReference>
<dbReference type="GO" id="GO:0004630">
    <property type="term" value="F:phospholipase D activity"/>
    <property type="evidence" value="ECO:0007669"/>
    <property type="project" value="UniProtKB-EC"/>
</dbReference>
<evidence type="ECO:0000313" key="6">
    <source>
        <dbReference type="EMBL" id="MDP9896543.1"/>
    </source>
</evidence>
<evidence type="ECO:0000256" key="4">
    <source>
        <dbReference type="ARBA" id="ARBA00023098"/>
    </source>
</evidence>
<accession>A0AAW8D730</accession>
<keyword evidence="3" id="KW-0378">Hydrolase</keyword>
<evidence type="ECO:0000256" key="3">
    <source>
        <dbReference type="ARBA" id="ARBA00022801"/>
    </source>
</evidence>
<organism evidence="6 7">
    <name type="scientific">Variovorax boronicumulans</name>
    <dbReference type="NCBI Taxonomy" id="436515"/>
    <lineage>
        <taxon>Bacteria</taxon>
        <taxon>Pseudomonadati</taxon>
        <taxon>Pseudomonadota</taxon>
        <taxon>Betaproteobacteria</taxon>
        <taxon>Burkholderiales</taxon>
        <taxon>Comamonadaceae</taxon>
        <taxon>Variovorax</taxon>
    </lineage>
</organism>
<dbReference type="Proteomes" id="UP001242045">
    <property type="component" value="Unassembled WGS sequence"/>
</dbReference>
<proteinExistence type="predicted"/>
<evidence type="ECO:0000313" key="7">
    <source>
        <dbReference type="Proteomes" id="UP001242045"/>
    </source>
</evidence>
<dbReference type="SMART" id="SM00155">
    <property type="entry name" value="PLDc"/>
    <property type="match status" value="2"/>
</dbReference>
<dbReference type="InterPro" id="IPR015679">
    <property type="entry name" value="PLipase_D_fam"/>
</dbReference>
<feature type="domain" description="PLD phosphodiesterase" evidence="5">
    <location>
        <begin position="570"/>
        <end position="597"/>
    </location>
</feature>
<keyword evidence="4" id="KW-0443">Lipid metabolism</keyword>
<name>A0AAW8D730_9BURK</name>
<dbReference type="SUPFAM" id="SSF56024">
    <property type="entry name" value="Phospholipase D/nuclease"/>
    <property type="match status" value="2"/>
</dbReference>
<dbReference type="PANTHER" id="PTHR18896">
    <property type="entry name" value="PHOSPHOLIPASE D"/>
    <property type="match status" value="1"/>
</dbReference>
<comment type="caution">
    <text evidence="6">The sequence shown here is derived from an EMBL/GenBank/DDBJ whole genome shotgun (WGS) entry which is preliminary data.</text>
</comment>
<evidence type="ECO:0000256" key="2">
    <source>
        <dbReference type="ARBA" id="ARBA00022737"/>
    </source>
</evidence>
<dbReference type="EMBL" id="JAUSRD010000019">
    <property type="protein sequence ID" value="MDP9896543.1"/>
    <property type="molecule type" value="Genomic_DNA"/>
</dbReference>
<dbReference type="PROSITE" id="PS50035">
    <property type="entry name" value="PLD"/>
    <property type="match status" value="1"/>
</dbReference>
<evidence type="ECO:0000259" key="5">
    <source>
        <dbReference type="PROSITE" id="PS50035"/>
    </source>
</evidence>
<evidence type="ECO:0000256" key="1">
    <source>
        <dbReference type="ARBA" id="ARBA00000798"/>
    </source>
</evidence>
<dbReference type="RefSeq" id="WP_307686838.1">
    <property type="nucleotide sequence ID" value="NZ_JAUSRD010000019.1"/>
</dbReference>
<gene>
    <name evidence="6" type="ORF">J2W31_005679</name>
</gene>
<dbReference type="GO" id="GO:0009395">
    <property type="term" value="P:phospholipid catabolic process"/>
    <property type="evidence" value="ECO:0007669"/>
    <property type="project" value="TreeGrafter"/>
</dbReference>
<protein>
    <submittedName>
        <fullName evidence="6">Phosphatidylserine/phosphatidylglycerophosphate/ cardiolipin synthase-like enzyme</fullName>
    </submittedName>
</protein>
<reference evidence="6" key="1">
    <citation type="submission" date="2023-07" db="EMBL/GenBank/DDBJ databases">
        <title>Sorghum-associated microbial communities from plants grown in Nebraska, USA.</title>
        <authorList>
            <person name="Schachtman D."/>
        </authorList>
    </citation>
    <scope>NUCLEOTIDE SEQUENCE</scope>
    <source>
        <strain evidence="6">DS3754</strain>
    </source>
</reference>
<sequence>MSDLRPTNDTQHRSTVPLCAATGTATGSAQWFLEKRGEDEKTPVFHHNNLRLYICGEETFKQIAADIRKAQHSIDLVCWGFDPAMELTRETADQWPRGDTWGDLLLGAAQGKFNNGKPVKVRLLVWYDFIGSAAVNNMPGYKTESLYERSKPGLLFPPSPSARDRREIFNSHWYRDVVAGKHNALSLRTRGGVHDDVMTSLRSEASMNGLGRIERLGFEYLATHHQKTIVIDYEGDKPCGYVLGLNSVTDYWDTTAHKFDDPRRGKSWEGANDAEPGLKPYQDYGCRVEGQVLAAVCKNFTEAWNKAEANGKGAGSNVSREFNLKATPANLTKNLIAPHQSAQILRTSPATDGSEKSIHRLYNHAISFARHYLYVENQYFQHAAWVKELKRLRAEYLAGFQKGKLGMADVPKLHVMVVTPTPERKQMVPRTHDTVTELGHGSSMPNQAKMVEGEIARYEAVQEARRRSRDPLMIPPPQPLSSIAQAYKDAGGAKDDEMARKALEGQFAMRSLVASLWTFDTNWQTTQRDGLAKLDGWKKSANYDPNSPGYAGGINYIRDLENQLFKARYREIYIHSKLMVIDDSMFTLGSANLNLRSFAVDSEINIASDDPVTAKNLRERVWGQHTDGKFAGGVATDQKVMHDTFQKWQKAAWDNLLNKKKGLRPSCFLVAFHDDRASSIRLG</sequence>
<keyword evidence="2" id="KW-0677">Repeat</keyword>